<dbReference type="Proteomes" id="UP000092574">
    <property type="component" value="Chromosome"/>
</dbReference>
<dbReference type="PANTHER" id="PTHR43744:SF9">
    <property type="entry name" value="POLYGALACTURONAN_RHAMNOGALACTURONAN TRANSPORT SYSTEM PERMEASE PROTEIN YTCP"/>
    <property type="match status" value="1"/>
</dbReference>
<keyword evidence="3" id="KW-1003">Cell membrane</keyword>
<dbReference type="KEGG" id="byl:A4V09_22395"/>
<evidence type="ECO:0000259" key="8">
    <source>
        <dbReference type="PROSITE" id="PS50928"/>
    </source>
</evidence>
<dbReference type="RefSeq" id="WP_065544337.1">
    <property type="nucleotide sequence ID" value="NZ_CP015405.2"/>
</dbReference>
<keyword evidence="4 7" id="KW-0812">Transmembrane</keyword>
<evidence type="ECO:0000256" key="1">
    <source>
        <dbReference type="ARBA" id="ARBA00004651"/>
    </source>
</evidence>
<evidence type="ECO:0000256" key="2">
    <source>
        <dbReference type="ARBA" id="ARBA00022448"/>
    </source>
</evidence>
<evidence type="ECO:0000313" key="9">
    <source>
        <dbReference type="EMBL" id="ANU78253.1"/>
    </source>
</evidence>
<dbReference type="SUPFAM" id="SSF161098">
    <property type="entry name" value="MetI-like"/>
    <property type="match status" value="1"/>
</dbReference>
<dbReference type="GO" id="GO:0005886">
    <property type="term" value="C:plasma membrane"/>
    <property type="evidence" value="ECO:0007669"/>
    <property type="project" value="UniProtKB-SubCell"/>
</dbReference>
<dbReference type="EMBL" id="CP015405">
    <property type="protein sequence ID" value="ANU78253.1"/>
    <property type="molecule type" value="Genomic_DNA"/>
</dbReference>
<feature type="domain" description="ABC transmembrane type-1" evidence="8">
    <location>
        <begin position="79"/>
        <end position="275"/>
    </location>
</feature>
<evidence type="ECO:0000256" key="7">
    <source>
        <dbReference type="RuleBase" id="RU363032"/>
    </source>
</evidence>
<feature type="transmembrane region" description="Helical" evidence="7">
    <location>
        <begin position="21"/>
        <end position="43"/>
    </location>
</feature>
<keyword evidence="5 7" id="KW-1133">Transmembrane helix</keyword>
<dbReference type="PANTHER" id="PTHR43744">
    <property type="entry name" value="ABC TRANSPORTER PERMEASE PROTEIN MG189-RELATED-RELATED"/>
    <property type="match status" value="1"/>
</dbReference>
<organism evidence="9 10">
    <name type="scientific">Blautia pseudococcoides</name>
    <dbReference type="NCBI Taxonomy" id="1796616"/>
    <lineage>
        <taxon>Bacteria</taxon>
        <taxon>Bacillati</taxon>
        <taxon>Bacillota</taxon>
        <taxon>Clostridia</taxon>
        <taxon>Lachnospirales</taxon>
        <taxon>Lachnospiraceae</taxon>
        <taxon>Blautia</taxon>
    </lineage>
</organism>
<keyword evidence="10" id="KW-1185">Reference proteome</keyword>
<feature type="transmembrane region" description="Helical" evidence="7">
    <location>
        <begin position="114"/>
        <end position="139"/>
    </location>
</feature>
<dbReference type="InterPro" id="IPR000515">
    <property type="entry name" value="MetI-like"/>
</dbReference>
<dbReference type="CDD" id="cd06261">
    <property type="entry name" value="TM_PBP2"/>
    <property type="match status" value="1"/>
</dbReference>
<feature type="transmembrane region" description="Helical" evidence="7">
    <location>
        <begin position="83"/>
        <end position="102"/>
    </location>
</feature>
<dbReference type="Pfam" id="PF00528">
    <property type="entry name" value="BPD_transp_1"/>
    <property type="match status" value="1"/>
</dbReference>
<comment type="similarity">
    <text evidence="7">Belongs to the binding-protein-dependent transport system permease family.</text>
</comment>
<keyword evidence="6 7" id="KW-0472">Membrane</keyword>
<dbReference type="Gene3D" id="1.10.3720.10">
    <property type="entry name" value="MetI-like"/>
    <property type="match status" value="1"/>
</dbReference>
<keyword evidence="2 7" id="KW-0813">Transport</keyword>
<name>A0A1C7IHA4_9FIRM</name>
<dbReference type="AlphaFoldDB" id="A0A1C7IHA4"/>
<dbReference type="GO" id="GO:0055085">
    <property type="term" value="P:transmembrane transport"/>
    <property type="evidence" value="ECO:0007669"/>
    <property type="project" value="InterPro"/>
</dbReference>
<sequence>MENRRRMKLGTSDKMILSIGYILLGVFALAILIPLVYVVAASFMDPNVLNNQGISFHLKDWTLDAYKRVLENKMIWRGFANSFFYSIAFTVISVFVTILAAYPMSKKEFVGRKFFNAIFIVTMFFNGGLIPTFILVNQLHLVNTIWAILIPGAFNVWNMILARTYYQSIPKELREASQLDGASEIEHFFKIMIPVCKPIIAVLALWSFVGMWNGYFDAMIYLNDADLQPLQLVLRSILVQNTPQPGMIADIQSTAEMAKVAELLKYATIVVSSLPLLIMYPFFQKYFDSGIMVGSVKG</sequence>
<gene>
    <name evidence="9" type="ORF">A4V09_22395</name>
</gene>
<feature type="transmembrane region" description="Helical" evidence="7">
    <location>
        <begin position="145"/>
        <end position="166"/>
    </location>
</feature>
<feature type="transmembrane region" description="Helical" evidence="7">
    <location>
        <begin position="263"/>
        <end position="283"/>
    </location>
</feature>
<accession>A0A1C7IHA4</accession>
<evidence type="ECO:0000256" key="3">
    <source>
        <dbReference type="ARBA" id="ARBA00022475"/>
    </source>
</evidence>
<protein>
    <submittedName>
        <fullName evidence="9">Sugar ABC transporter permease</fullName>
    </submittedName>
</protein>
<dbReference type="OrthoDB" id="157184at2"/>
<evidence type="ECO:0000256" key="5">
    <source>
        <dbReference type="ARBA" id="ARBA00022989"/>
    </source>
</evidence>
<evidence type="ECO:0000313" key="10">
    <source>
        <dbReference type="Proteomes" id="UP000092574"/>
    </source>
</evidence>
<dbReference type="InterPro" id="IPR035906">
    <property type="entry name" value="MetI-like_sf"/>
</dbReference>
<comment type="subcellular location">
    <subcellularLocation>
        <location evidence="1 7">Cell membrane</location>
        <topology evidence="1 7">Multi-pass membrane protein</topology>
    </subcellularLocation>
</comment>
<evidence type="ECO:0000256" key="4">
    <source>
        <dbReference type="ARBA" id="ARBA00022692"/>
    </source>
</evidence>
<proteinExistence type="inferred from homology"/>
<dbReference type="STRING" id="1796616.A4V09_22395"/>
<evidence type="ECO:0000256" key="6">
    <source>
        <dbReference type="ARBA" id="ARBA00023136"/>
    </source>
</evidence>
<reference evidence="9" key="1">
    <citation type="submission" date="2017-04" db="EMBL/GenBank/DDBJ databases">
        <title>Complete Genome Sequences of Twelve Strains of a Stable Defined Moderately Diverse Mouse Microbiota 2 (sDMDMm2).</title>
        <authorList>
            <person name="Uchimura Y."/>
            <person name="Wyss M."/>
            <person name="Brugiroux S."/>
            <person name="Limenitakis J.P."/>
            <person name="Stecher B."/>
            <person name="McCoy K.D."/>
            <person name="Macpherson A.J."/>
        </authorList>
    </citation>
    <scope>NUCLEOTIDE SEQUENCE</scope>
    <source>
        <strain evidence="9">YL58</strain>
    </source>
</reference>
<dbReference type="PROSITE" id="PS50928">
    <property type="entry name" value="ABC_TM1"/>
    <property type="match status" value="1"/>
</dbReference>